<evidence type="ECO:0000256" key="11">
    <source>
        <dbReference type="RuleBase" id="RU003783"/>
    </source>
</evidence>
<comment type="catalytic activity">
    <reaction evidence="9 10 11">
        <text>adenosine(37) in tRNA + dimethylallyl diphosphate = N(6)-dimethylallyladenosine(37) in tRNA + diphosphate</text>
        <dbReference type="Rhea" id="RHEA:26482"/>
        <dbReference type="Rhea" id="RHEA-COMP:10162"/>
        <dbReference type="Rhea" id="RHEA-COMP:10375"/>
        <dbReference type="ChEBI" id="CHEBI:33019"/>
        <dbReference type="ChEBI" id="CHEBI:57623"/>
        <dbReference type="ChEBI" id="CHEBI:74411"/>
        <dbReference type="ChEBI" id="CHEBI:74415"/>
        <dbReference type="EC" id="2.5.1.75"/>
    </reaction>
</comment>
<dbReference type="RefSeq" id="WP_144857387.1">
    <property type="nucleotide sequence ID" value="NZ_BAAAYT010000005.1"/>
</dbReference>
<evidence type="ECO:0000256" key="1">
    <source>
        <dbReference type="ARBA" id="ARBA00001946"/>
    </source>
</evidence>
<dbReference type="PANTHER" id="PTHR11088">
    <property type="entry name" value="TRNA DIMETHYLALLYLTRANSFERASE"/>
    <property type="match status" value="1"/>
</dbReference>
<dbReference type="InterPro" id="IPR018022">
    <property type="entry name" value="IPT"/>
</dbReference>
<keyword evidence="6 10" id="KW-0547">Nucleotide-binding</keyword>
<evidence type="ECO:0000313" key="14">
    <source>
        <dbReference type="EMBL" id="TWD14526.1"/>
    </source>
</evidence>
<evidence type="ECO:0000256" key="9">
    <source>
        <dbReference type="ARBA" id="ARBA00049563"/>
    </source>
</evidence>
<evidence type="ECO:0000256" key="7">
    <source>
        <dbReference type="ARBA" id="ARBA00022840"/>
    </source>
</evidence>
<reference evidence="14 15" key="1">
    <citation type="submission" date="2019-06" db="EMBL/GenBank/DDBJ databases">
        <title>Sequencing the genomes of 1000 actinobacteria strains.</title>
        <authorList>
            <person name="Klenk H.-P."/>
        </authorList>
    </citation>
    <scope>NUCLEOTIDE SEQUENCE [LARGE SCALE GENOMIC DNA]</scope>
    <source>
        <strain evidence="14 15">DSM 18935</strain>
    </source>
</reference>
<comment type="similarity">
    <text evidence="3 10 13">Belongs to the IPP transferase family.</text>
</comment>
<accession>A0A560WA71</accession>
<feature type="binding site" evidence="10">
    <location>
        <begin position="12"/>
        <end position="19"/>
    </location>
    <ligand>
        <name>ATP</name>
        <dbReference type="ChEBI" id="CHEBI:30616"/>
    </ligand>
</feature>
<dbReference type="Proteomes" id="UP000315628">
    <property type="component" value="Unassembled WGS sequence"/>
</dbReference>
<keyword evidence="15" id="KW-1185">Reference proteome</keyword>
<feature type="site" description="Interaction with substrate tRNA" evidence="10">
    <location>
        <position position="124"/>
    </location>
</feature>
<feature type="binding site" evidence="10">
    <location>
        <begin position="14"/>
        <end position="19"/>
    </location>
    <ligand>
        <name>substrate</name>
    </ligand>
</feature>
<evidence type="ECO:0000256" key="8">
    <source>
        <dbReference type="ARBA" id="ARBA00022842"/>
    </source>
</evidence>
<organism evidence="14 15">
    <name type="scientific">Marihabitans asiaticum</name>
    <dbReference type="NCBI Taxonomy" id="415218"/>
    <lineage>
        <taxon>Bacteria</taxon>
        <taxon>Bacillati</taxon>
        <taxon>Actinomycetota</taxon>
        <taxon>Actinomycetes</taxon>
        <taxon>Micrococcales</taxon>
        <taxon>Intrasporangiaceae</taxon>
        <taxon>Marihabitans</taxon>
    </lineage>
</organism>
<gene>
    <name evidence="10" type="primary">miaA</name>
    <name evidence="14" type="ORF">FB557_1938</name>
</gene>
<dbReference type="OrthoDB" id="9776390at2"/>
<proteinExistence type="inferred from homology"/>
<keyword evidence="5 10" id="KW-0819">tRNA processing</keyword>
<feature type="site" description="Interaction with substrate tRNA" evidence="10">
    <location>
        <position position="103"/>
    </location>
</feature>
<comment type="subunit">
    <text evidence="10">Monomer.</text>
</comment>
<dbReference type="FunFam" id="1.10.20.140:FF:000001">
    <property type="entry name" value="tRNA dimethylallyltransferase"/>
    <property type="match status" value="1"/>
</dbReference>
<keyword evidence="4 10" id="KW-0808">Transferase</keyword>
<comment type="caution">
    <text evidence="14">The sequence shown here is derived from an EMBL/GenBank/DDBJ whole genome shotgun (WGS) entry which is preliminary data.</text>
</comment>
<comment type="caution">
    <text evidence="10">Lacks conserved residue(s) required for the propagation of feature annotation.</text>
</comment>
<dbReference type="InterPro" id="IPR039657">
    <property type="entry name" value="Dimethylallyltransferase"/>
</dbReference>
<dbReference type="GO" id="GO:0006400">
    <property type="term" value="P:tRNA modification"/>
    <property type="evidence" value="ECO:0007669"/>
    <property type="project" value="TreeGrafter"/>
</dbReference>
<dbReference type="SUPFAM" id="SSF52540">
    <property type="entry name" value="P-loop containing nucleoside triphosphate hydrolases"/>
    <property type="match status" value="2"/>
</dbReference>
<protein>
    <recommendedName>
        <fullName evidence="10">tRNA dimethylallyltransferase</fullName>
        <ecNumber evidence="10">2.5.1.75</ecNumber>
    </recommendedName>
    <alternativeName>
        <fullName evidence="10">Dimethylallyl diphosphate:tRNA dimethylallyltransferase</fullName>
        <shortName evidence="10">DMAPP:tRNA dimethylallyltransferase</shortName>
        <shortName evidence="10">DMATase</shortName>
    </alternativeName>
    <alternativeName>
        <fullName evidence="10">Isopentenyl-diphosphate:tRNA isopentenyltransferase</fullName>
        <shortName evidence="10">IPP transferase</shortName>
        <shortName evidence="10">IPPT</shortName>
        <shortName evidence="10">IPTase</shortName>
    </alternativeName>
</protein>
<dbReference type="EMBL" id="VIUW01000003">
    <property type="protein sequence ID" value="TWD14526.1"/>
    <property type="molecule type" value="Genomic_DNA"/>
</dbReference>
<keyword evidence="8 10" id="KW-0460">Magnesium</keyword>
<feature type="region of interest" description="Interaction with substrate tRNA" evidence="10">
    <location>
        <begin position="37"/>
        <end position="40"/>
    </location>
</feature>
<dbReference type="GO" id="GO:0052381">
    <property type="term" value="F:tRNA dimethylallyltransferase activity"/>
    <property type="evidence" value="ECO:0007669"/>
    <property type="project" value="UniProtKB-UniRule"/>
</dbReference>
<evidence type="ECO:0000256" key="6">
    <source>
        <dbReference type="ARBA" id="ARBA00022741"/>
    </source>
</evidence>
<comment type="cofactor">
    <cofactor evidence="1 10">
        <name>Mg(2+)</name>
        <dbReference type="ChEBI" id="CHEBI:18420"/>
    </cofactor>
</comment>
<sequence length="307" mass="33535">MVAPAQVVAVVGATATGKSGLALDLAERLGGEVVNADSMQLYRGMDIGTAKLTPQERRGIAHHLLDVLDVTEESTVADYQLRAREAIEQVRARGRLPILAGGSGLYVRAALDELEIPPTDPDVRARLEERSADGQDDLLRTELRAADPAAADAIEPNNVRRVIRALEVIELTGRPFSATAPTKRYVLPSVVIGLYDDWDALTARLEQRVRRMWADGMLDEVADLDRAGLREGRTASRAIGYAQALRQLDGVIGEAEAITSTQAATRRYARRQESWLRPDPRVRWLCVTEPDLVGRALCEVEAGDVSP</sequence>
<dbReference type="HAMAP" id="MF_00185">
    <property type="entry name" value="IPP_trans"/>
    <property type="match status" value="1"/>
</dbReference>
<dbReference type="Gene3D" id="3.40.50.300">
    <property type="entry name" value="P-loop containing nucleotide triphosphate hydrolases"/>
    <property type="match status" value="1"/>
</dbReference>
<dbReference type="EC" id="2.5.1.75" evidence="10"/>
<evidence type="ECO:0000313" key="15">
    <source>
        <dbReference type="Proteomes" id="UP000315628"/>
    </source>
</evidence>
<evidence type="ECO:0000256" key="10">
    <source>
        <dbReference type="HAMAP-Rule" id="MF_00185"/>
    </source>
</evidence>
<dbReference type="Pfam" id="PF01715">
    <property type="entry name" value="IPPT"/>
    <property type="match status" value="1"/>
</dbReference>
<evidence type="ECO:0000256" key="4">
    <source>
        <dbReference type="ARBA" id="ARBA00022679"/>
    </source>
</evidence>
<keyword evidence="7 10" id="KW-0067">ATP-binding</keyword>
<evidence type="ECO:0000256" key="13">
    <source>
        <dbReference type="RuleBase" id="RU003785"/>
    </source>
</evidence>
<dbReference type="Gene3D" id="1.10.20.140">
    <property type="match status" value="1"/>
</dbReference>
<evidence type="ECO:0000256" key="12">
    <source>
        <dbReference type="RuleBase" id="RU003784"/>
    </source>
</evidence>
<evidence type="ECO:0000256" key="2">
    <source>
        <dbReference type="ARBA" id="ARBA00003213"/>
    </source>
</evidence>
<evidence type="ECO:0000256" key="5">
    <source>
        <dbReference type="ARBA" id="ARBA00022694"/>
    </source>
</evidence>
<dbReference type="GO" id="GO:0005524">
    <property type="term" value="F:ATP binding"/>
    <property type="evidence" value="ECO:0007669"/>
    <property type="project" value="UniProtKB-UniRule"/>
</dbReference>
<dbReference type="PANTHER" id="PTHR11088:SF60">
    <property type="entry name" value="TRNA DIMETHYLALLYLTRANSFERASE"/>
    <property type="match status" value="1"/>
</dbReference>
<evidence type="ECO:0000256" key="3">
    <source>
        <dbReference type="ARBA" id="ARBA00005842"/>
    </source>
</evidence>
<name>A0A560WA71_9MICO</name>
<dbReference type="NCBIfam" id="TIGR00174">
    <property type="entry name" value="miaA"/>
    <property type="match status" value="1"/>
</dbReference>
<dbReference type="AlphaFoldDB" id="A0A560WA71"/>
<comment type="function">
    <text evidence="2 10 12">Catalyzes the transfer of a dimethylallyl group onto the adenine at position 37 in tRNAs that read codons beginning with uridine, leading to the formation of N6-(dimethylallyl)adenosine (i(6)A).</text>
</comment>
<dbReference type="InterPro" id="IPR027417">
    <property type="entry name" value="P-loop_NTPase"/>
</dbReference>